<sequence length="56" mass="6315">MSKGNRSSNDDRSDSMNPNNPAHEASEDNRADQLNPDHEAYHESRGSDDEDEEEDP</sequence>
<feature type="region of interest" description="Disordered" evidence="1">
    <location>
        <begin position="1"/>
        <end position="56"/>
    </location>
</feature>
<dbReference type="EMBL" id="BART01032392">
    <property type="protein sequence ID" value="GAH10448.1"/>
    <property type="molecule type" value="Genomic_DNA"/>
</dbReference>
<feature type="compositionally biased region" description="Basic and acidic residues" evidence="1">
    <location>
        <begin position="24"/>
        <end position="47"/>
    </location>
</feature>
<proteinExistence type="predicted"/>
<protein>
    <submittedName>
        <fullName evidence="2">Uncharacterized protein</fullName>
    </submittedName>
</protein>
<dbReference type="AlphaFoldDB" id="X1EP92"/>
<accession>X1EP92</accession>
<evidence type="ECO:0000256" key="1">
    <source>
        <dbReference type="SAM" id="MobiDB-lite"/>
    </source>
</evidence>
<name>X1EP92_9ZZZZ</name>
<evidence type="ECO:0000313" key="2">
    <source>
        <dbReference type="EMBL" id="GAH10448.1"/>
    </source>
</evidence>
<gene>
    <name evidence="2" type="ORF">S01H4_55989</name>
</gene>
<organism evidence="2">
    <name type="scientific">marine sediment metagenome</name>
    <dbReference type="NCBI Taxonomy" id="412755"/>
    <lineage>
        <taxon>unclassified sequences</taxon>
        <taxon>metagenomes</taxon>
        <taxon>ecological metagenomes</taxon>
    </lineage>
</organism>
<comment type="caution">
    <text evidence="2">The sequence shown here is derived from an EMBL/GenBank/DDBJ whole genome shotgun (WGS) entry which is preliminary data.</text>
</comment>
<reference evidence="2" key="1">
    <citation type="journal article" date="2014" name="Front. Microbiol.">
        <title>High frequency of phylogenetically diverse reductive dehalogenase-homologous genes in deep subseafloor sedimentary metagenomes.</title>
        <authorList>
            <person name="Kawai M."/>
            <person name="Futagami T."/>
            <person name="Toyoda A."/>
            <person name="Takaki Y."/>
            <person name="Nishi S."/>
            <person name="Hori S."/>
            <person name="Arai W."/>
            <person name="Tsubouchi T."/>
            <person name="Morono Y."/>
            <person name="Uchiyama I."/>
            <person name="Ito T."/>
            <person name="Fujiyama A."/>
            <person name="Inagaki F."/>
            <person name="Takami H."/>
        </authorList>
    </citation>
    <scope>NUCLEOTIDE SEQUENCE</scope>
    <source>
        <strain evidence="2">Expedition CK06-06</strain>
    </source>
</reference>